<keyword evidence="1" id="KW-0812">Transmembrane</keyword>
<organism evidence="2 3">
    <name type="scientific">Crucibulum laeve</name>
    <dbReference type="NCBI Taxonomy" id="68775"/>
    <lineage>
        <taxon>Eukaryota</taxon>
        <taxon>Fungi</taxon>
        <taxon>Dikarya</taxon>
        <taxon>Basidiomycota</taxon>
        <taxon>Agaricomycotina</taxon>
        <taxon>Agaricomycetes</taxon>
        <taxon>Agaricomycetidae</taxon>
        <taxon>Agaricales</taxon>
        <taxon>Agaricineae</taxon>
        <taxon>Nidulariaceae</taxon>
        <taxon>Crucibulum</taxon>
    </lineage>
</organism>
<evidence type="ECO:0000256" key="1">
    <source>
        <dbReference type="SAM" id="Phobius"/>
    </source>
</evidence>
<feature type="non-terminal residue" evidence="2">
    <location>
        <position position="706"/>
    </location>
</feature>
<dbReference type="Proteomes" id="UP000308652">
    <property type="component" value="Unassembled WGS sequence"/>
</dbReference>
<dbReference type="EMBL" id="ML213922">
    <property type="protein sequence ID" value="TFK31090.1"/>
    <property type="molecule type" value="Genomic_DNA"/>
</dbReference>
<feature type="transmembrane region" description="Helical" evidence="1">
    <location>
        <begin position="62"/>
        <end position="79"/>
    </location>
</feature>
<proteinExistence type="predicted"/>
<keyword evidence="3" id="KW-1185">Reference proteome</keyword>
<feature type="transmembrane region" description="Helical" evidence="1">
    <location>
        <begin position="648"/>
        <end position="675"/>
    </location>
</feature>
<protein>
    <recommendedName>
        <fullName evidence="4">Transmembrane protein</fullName>
    </recommendedName>
</protein>
<sequence>MFLEYSGHLGAHTLEAGQRWGQRHQKAISSLPRPVAAVSMAVIIPRITVAQAATIFNALITFVQYTLGLALVALFIYILPNVNSANSWSVFTRGVHSSLWPSLLRSDSVVSSNASTRVNIFSKLSVLSTILIIVAGIVTPLGLKDGPVLYTFYSDVDASFVQDTSPLGLATSPRMDYTYDRICGAFGPVTCPGNGDNGNTSVIAPSIREIFSSTPYGPFSIEFRRFYKGSAGYNYTVTEGQVGTVESLVLRNGIFAVDGLIIDLSDTPGIGFQNHTIPNLDHGAIWSQDMLWLEPFTSCVNTNLTIDYMIPQWGPTFEPSTVNLTDAGGFVNLTTEYPPLSRDGQHIDLHQHAYKGAVLSNLYSMRSFNNMSRNESFMGRAFPLRTNSDITIQLGRMNTMDLKFLRNASVEDATLDVTCQGMSKWDTANITNVGVQCGMFLGPAERTDGGDPRIPSINSTWRQNIHVCSSTTRASIQRVEFSLNSTSRSLNDLNITRRRIETPILWAVEKTGLNITDVDLFWGPVADKYESDPSLSTIRSDVFYLPAGAGDLWGLASAGNPLSVVGASWNMLYSTLPPLGTLDYSGENNYALLSKWRSLIAKDPELGHAQIRNLIWTDIAANNLVGSRSNSTLYVSKAQPSVSYDLRFAIPLLLLLILWLPSFVAALFVLIFGLLKISYIRRVLNHTSVGRVVLGHSALSPMAAAP</sequence>
<feature type="transmembrane region" description="Helical" evidence="1">
    <location>
        <begin position="124"/>
        <end position="143"/>
    </location>
</feature>
<keyword evidence="1" id="KW-0472">Membrane</keyword>
<reference evidence="2 3" key="1">
    <citation type="journal article" date="2019" name="Nat. Ecol. Evol.">
        <title>Megaphylogeny resolves global patterns of mushroom evolution.</title>
        <authorList>
            <person name="Varga T."/>
            <person name="Krizsan K."/>
            <person name="Foldi C."/>
            <person name="Dima B."/>
            <person name="Sanchez-Garcia M."/>
            <person name="Sanchez-Ramirez S."/>
            <person name="Szollosi G.J."/>
            <person name="Szarkandi J.G."/>
            <person name="Papp V."/>
            <person name="Albert L."/>
            <person name="Andreopoulos W."/>
            <person name="Angelini C."/>
            <person name="Antonin V."/>
            <person name="Barry K.W."/>
            <person name="Bougher N.L."/>
            <person name="Buchanan P."/>
            <person name="Buyck B."/>
            <person name="Bense V."/>
            <person name="Catcheside P."/>
            <person name="Chovatia M."/>
            <person name="Cooper J."/>
            <person name="Damon W."/>
            <person name="Desjardin D."/>
            <person name="Finy P."/>
            <person name="Geml J."/>
            <person name="Haridas S."/>
            <person name="Hughes K."/>
            <person name="Justo A."/>
            <person name="Karasinski D."/>
            <person name="Kautmanova I."/>
            <person name="Kiss B."/>
            <person name="Kocsube S."/>
            <person name="Kotiranta H."/>
            <person name="LaButti K.M."/>
            <person name="Lechner B.E."/>
            <person name="Liimatainen K."/>
            <person name="Lipzen A."/>
            <person name="Lukacs Z."/>
            <person name="Mihaltcheva S."/>
            <person name="Morgado L.N."/>
            <person name="Niskanen T."/>
            <person name="Noordeloos M.E."/>
            <person name="Ohm R.A."/>
            <person name="Ortiz-Santana B."/>
            <person name="Ovrebo C."/>
            <person name="Racz N."/>
            <person name="Riley R."/>
            <person name="Savchenko A."/>
            <person name="Shiryaev A."/>
            <person name="Soop K."/>
            <person name="Spirin V."/>
            <person name="Szebenyi C."/>
            <person name="Tomsovsky M."/>
            <person name="Tulloss R.E."/>
            <person name="Uehling J."/>
            <person name="Grigoriev I.V."/>
            <person name="Vagvolgyi C."/>
            <person name="Papp T."/>
            <person name="Martin F.M."/>
            <person name="Miettinen O."/>
            <person name="Hibbett D.S."/>
            <person name="Nagy L.G."/>
        </authorList>
    </citation>
    <scope>NUCLEOTIDE SEQUENCE [LARGE SCALE GENOMIC DNA]</scope>
    <source>
        <strain evidence="2 3">CBS 166.37</strain>
    </source>
</reference>
<dbReference type="OrthoDB" id="2369382at2759"/>
<gene>
    <name evidence="2" type="ORF">BDQ12DRAFT_760118</name>
</gene>
<evidence type="ECO:0000313" key="2">
    <source>
        <dbReference type="EMBL" id="TFK31090.1"/>
    </source>
</evidence>
<dbReference type="STRING" id="68775.A0A5C3LE91"/>
<evidence type="ECO:0000313" key="3">
    <source>
        <dbReference type="Proteomes" id="UP000308652"/>
    </source>
</evidence>
<accession>A0A5C3LE91</accession>
<dbReference type="AlphaFoldDB" id="A0A5C3LE91"/>
<evidence type="ECO:0008006" key="4">
    <source>
        <dbReference type="Google" id="ProtNLM"/>
    </source>
</evidence>
<keyword evidence="1" id="KW-1133">Transmembrane helix</keyword>
<name>A0A5C3LE91_9AGAR</name>